<evidence type="ECO:0000313" key="1">
    <source>
        <dbReference type="EMBL" id="GAI01353.1"/>
    </source>
</evidence>
<evidence type="ECO:0008006" key="2">
    <source>
        <dbReference type="Google" id="ProtNLM"/>
    </source>
</evidence>
<sequence>MKGNVLYPTVDTPCVLLDLNTLEANMKDMYQRADEAGVKFRPHIKVHESALIAKLQIGAGAYAVEVGPIGQAEAMADQGVSDVLVAHPGYYGGPKGEILKKLLTKPG</sequence>
<organism evidence="1">
    <name type="scientific">marine sediment metagenome</name>
    <dbReference type="NCBI Taxonomy" id="412755"/>
    <lineage>
        <taxon>unclassified sequences</taxon>
        <taxon>metagenomes</taxon>
        <taxon>ecological metagenomes</taxon>
    </lineage>
</organism>
<proteinExistence type="predicted"/>
<dbReference type="GO" id="GO:0036088">
    <property type="term" value="P:D-serine catabolic process"/>
    <property type="evidence" value="ECO:0007669"/>
    <property type="project" value="TreeGrafter"/>
</dbReference>
<dbReference type="GO" id="GO:0008721">
    <property type="term" value="F:D-serine ammonia-lyase activity"/>
    <property type="evidence" value="ECO:0007669"/>
    <property type="project" value="TreeGrafter"/>
</dbReference>
<protein>
    <recommendedName>
        <fullName evidence="2">Alanine racemase N-terminal domain-containing protein</fullName>
    </recommendedName>
</protein>
<dbReference type="SUPFAM" id="SSF51419">
    <property type="entry name" value="PLP-binding barrel"/>
    <property type="match status" value="1"/>
</dbReference>
<feature type="non-terminal residue" evidence="1">
    <location>
        <position position="107"/>
    </location>
</feature>
<comment type="caution">
    <text evidence="1">The sequence shown here is derived from an EMBL/GenBank/DDBJ whole genome shotgun (WGS) entry which is preliminary data.</text>
</comment>
<dbReference type="InterPro" id="IPR051466">
    <property type="entry name" value="D-amino_acid_metab_enzyme"/>
</dbReference>
<dbReference type="EMBL" id="BARV01003296">
    <property type="protein sequence ID" value="GAI01353.1"/>
    <property type="molecule type" value="Genomic_DNA"/>
</dbReference>
<name>X1K467_9ZZZZ</name>
<gene>
    <name evidence="1" type="ORF">S06H3_07969</name>
</gene>
<dbReference type="PANTHER" id="PTHR28004:SF2">
    <property type="entry name" value="D-SERINE DEHYDRATASE"/>
    <property type="match status" value="1"/>
</dbReference>
<accession>X1K467</accession>
<dbReference type="Gene3D" id="3.20.20.10">
    <property type="entry name" value="Alanine racemase"/>
    <property type="match status" value="1"/>
</dbReference>
<dbReference type="AlphaFoldDB" id="X1K467"/>
<dbReference type="PANTHER" id="PTHR28004">
    <property type="entry name" value="ZGC:162816-RELATED"/>
    <property type="match status" value="1"/>
</dbReference>
<reference evidence="1" key="1">
    <citation type="journal article" date="2014" name="Front. Microbiol.">
        <title>High frequency of phylogenetically diverse reductive dehalogenase-homologous genes in deep subseafloor sedimentary metagenomes.</title>
        <authorList>
            <person name="Kawai M."/>
            <person name="Futagami T."/>
            <person name="Toyoda A."/>
            <person name="Takaki Y."/>
            <person name="Nishi S."/>
            <person name="Hori S."/>
            <person name="Arai W."/>
            <person name="Tsubouchi T."/>
            <person name="Morono Y."/>
            <person name="Uchiyama I."/>
            <person name="Ito T."/>
            <person name="Fujiyama A."/>
            <person name="Inagaki F."/>
            <person name="Takami H."/>
        </authorList>
    </citation>
    <scope>NUCLEOTIDE SEQUENCE</scope>
    <source>
        <strain evidence="1">Expedition CK06-06</strain>
    </source>
</reference>
<dbReference type="InterPro" id="IPR029066">
    <property type="entry name" value="PLP-binding_barrel"/>
</dbReference>